<dbReference type="InterPro" id="IPR011990">
    <property type="entry name" value="TPR-like_helical_dom_sf"/>
</dbReference>
<evidence type="ECO:0000256" key="4">
    <source>
        <dbReference type="ARBA" id="ARBA00023136"/>
    </source>
</evidence>
<dbReference type="GO" id="GO:0009279">
    <property type="term" value="C:cell outer membrane"/>
    <property type="evidence" value="ECO:0007669"/>
    <property type="project" value="UniProtKB-SubCell"/>
</dbReference>
<proteinExistence type="inferred from homology"/>
<feature type="repeat" description="TPR" evidence="6">
    <location>
        <begin position="210"/>
        <end position="243"/>
    </location>
</feature>
<dbReference type="SUPFAM" id="SSF48452">
    <property type="entry name" value="TPR-like"/>
    <property type="match status" value="1"/>
</dbReference>
<comment type="subcellular location">
    <subcellularLocation>
        <location evidence="1">Cell outer membrane</location>
    </subcellularLocation>
</comment>
<evidence type="ECO:0000313" key="9">
    <source>
        <dbReference type="EMBL" id="SKB97071.1"/>
    </source>
</evidence>
<dbReference type="Pfam" id="PF07980">
    <property type="entry name" value="SusD_RagB"/>
    <property type="match status" value="1"/>
</dbReference>
<keyword evidence="10" id="KW-1185">Reference proteome</keyword>
<dbReference type="Proteomes" id="UP000190150">
    <property type="component" value="Unassembled WGS sequence"/>
</dbReference>
<evidence type="ECO:0000259" key="7">
    <source>
        <dbReference type="Pfam" id="PF07980"/>
    </source>
</evidence>
<reference evidence="10" key="1">
    <citation type="submission" date="2017-02" db="EMBL/GenBank/DDBJ databases">
        <authorList>
            <person name="Varghese N."/>
            <person name="Submissions S."/>
        </authorList>
    </citation>
    <scope>NUCLEOTIDE SEQUENCE [LARGE SCALE GENOMIC DNA]</scope>
    <source>
        <strain evidence="10">DSM 24091</strain>
    </source>
</reference>
<dbReference type="RefSeq" id="WP_079644810.1">
    <property type="nucleotide sequence ID" value="NZ_FUZF01000017.1"/>
</dbReference>
<evidence type="ECO:0000256" key="1">
    <source>
        <dbReference type="ARBA" id="ARBA00004442"/>
    </source>
</evidence>
<name>A0A1T5FLJ4_9SPHI</name>
<dbReference type="STRING" id="1513896.SAMN05660841_03358"/>
<dbReference type="AlphaFoldDB" id="A0A1T5FLJ4"/>
<accession>A0A1T5FLJ4</accession>
<evidence type="ECO:0000313" key="10">
    <source>
        <dbReference type="Proteomes" id="UP000190150"/>
    </source>
</evidence>
<evidence type="ECO:0000256" key="5">
    <source>
        <dbReference type="ARBA" id="ARBA00023237"/>
    </source>
</evidence>
<comment type="similarity">
    <text evidence="2">Belongs to the SusD family.</text>
</comment>
<dbReference type="Gene3D" id="1.25.40.390">
    <property type="match status" value="2"/>
</dbReference>
<keyword evidence="6" id="KW-0802">TPR repeat</keyword>
<keyword evidence="4" id="KW-0472">Membrane</keyword>
<dbReference type="InterPro" id="IPR019734">
    <property type="entry name" value="TPR_rpt"/>
</dbReference>
<dbReference type="Pfam" id="PF14322">
    <property type="entry name" value="SusD-like_3"/>
    <property type="match status" value="1"/>
</dbReference>
<evidence type="ECO:0000256" key="6">
    <source>
        <dbReference type="PROSITE-ProRule" id="PRU00339"/>
    </source>
</evidence>
<gene>
    <name evidence="9" type="ORF">SAMN05660841_03358</name>
</gene>
<evidence type="ECO:0000256" key="2">
    <source>
        <dbReference type="ARBA" id="ARBA00006275"/>
    </source>
</evidence>
<dbReference type="PROSITE" id="PS50005">
    <property type="entry name" value="TPR"/>
    <property type="match status" value="1"/>
</dbReference>
<feature type="domain" description="RagB/SusD" evidence="7">
    <location>
        <begin position="320"/>
        <end position="413"/>
    </location>
</feature>
<protein>
    <submittedName>
        <fullName evidence="9">SusD family protein</fullName>
    </submittedName>
</protein>
<dbReference type="InterPro" id="IPR033985">
    <property type="entry name" value="SusD-like_N"/>
</dbReference>
<dbReference type="EMBL" id="FUZF01000017">
    <property type="protein sequence ID" value="SKB97071.1"/>
    <property type="molecule type" value="Genomic_DNA"/>
</dbReference>
<evidence type="ECO:0000259" key="8">
    <source>
        <dbReference type="Pfam" id="PF14322"/>
    </source>
</evidence>
<evidence type="ECO:0000256" key="3">
    <source>
        <dbReference type="ARBA" id="ARBA00022729"/>
    </source>
</evidence>
<sequence length="451" mass="51513">MRYVNILHIFIVLLCSSCAEFLDKKPDIKLVVPKTLMDADLLLNDYATMNTGYPVLGEIGADDYYLTVQRWEAVSNYEQRMAYVWADEPYTDAIQWQRPYKVVYIANQVLDVLNQQLQDKTSDEFRRILGGAHFYRAFAFHQLLGVHCPAYESDKASKELGIPLRLTPDVDETSKRASLKESYDQIIADLNIAIANLPIVEIAKGRPHKASAYAALARVYLDMGNYEQGYRYADSCLVLRPDLLNFNTLSVSSNFPIPRFNTEVLFPALATVATPMAATTALIDTLLYRAYANDDLRKKAFFKSNNNPVNSQYYKGSYDQSNTLFFGITTSELYLIKAETASRLGKLAEARDAINTLLKSRWDKNVAYVPVSESDGNKLLRLILDERRKELVFRGRRWTDLKRLNTDTSFQTTLKRIVADKIYTLPPNDLRYAYRISETVLELSSLAQNKR</sequence>
<organism evidence="9 10">
    <name type="scientific">Sphingobacterium nematocida</name>
    <dbReference type="NCBI Taxonomy" id="1513896"/>
    <lineage>
        <taxon>Bacteria</taxon>
        <taxon>Pseudomonadati</taxon>
        <taxon>Bacteroidota</taxon>
        <taxon>Sphingobacteriia</taxon>
        <taxon>Sphingobacteriales</taxon>
        <taxon>Sphingobacteriaceae</taxon>
        <taxon>Sphingobacterium</taxon>
    </lineage>
</organism>
<dbReference type="InterPro" id="IPR012944">
    <property type="entry name" value="SusD_RagB_dom"/>
</dbReference>
<dbReference type="OrthoDB" id="653598at2"/>
<keyword evidence="3" id="KW-0732">Signal</keyword>
<feature type="domain" description="SusD-like N-terminal" evidence="8">
    <location>
        <begin position="20"/>
        <end position="221"/>
    </location>
</feature>
<keyword evidence="5" id="KW-0998">Cell outer membrane</keyword>